<dbReference type="RefSeq" id="WP_324179678.1">
    <property type="nucleotide sequence ID" value="NZ_BAABAW010000007.1"/>
</dbReference>
<keyword evidence="3" id="KW-1133">Transmembrane helix</keyword>
<name>A0ABU5ZVJ4_9FLAO</name>
<keyword evidence="3" id="KW-0472">Membrane</keyword>
<proteinExistence type="inferred from homology"/>
<keyword evidence="6" id="KW-1185">Reference proteome</keyword>
<dbReference type="Gene3D" id="1.10.287.470">
    <property type="entry name" value="Helix hairpin bin"/>
    <property type="match status" value="1"/>
</dbReference>
<keyword evidence="3" id="KW-0812">Transmembrane</keyword>
<comment type="caution">
    <text evidence="5">The sequence shown here is derived from an EMBL/GenBank/DDBJ whole genome shotgun (WGS) entry which is preliminary data.</text>
</comment>
<evidence type="ECO:0000256" key="3">
    <source>
        <dbReference type="SAM" id="Phobius"/>
    </source>
</evidence>
<dbReference type="Proteomes" id="UP001327027">
    <property type="component" value="Unassembled WGS sequence"/>
</dbReference>
<gene>
    <name evidence="5" type="ORF">U6A24_09255</name>
</gene>
<accession>A0ABU5ZVJ4</accession>
<sequence>MDRVIDQSIVKKKKRRTIYKVSLISLFLLMALWILTVSFFEKSIHREEITINTAEIGEIEDAISTVGKLEPEYEEVIISPVSSIIEKVYLSEGVQVDIGDTIMSLNKDILRNKLLEQRNLFEVEKSKLAKIQLDLRKNQHDLVISDKVKALEISKLQDDRKTAEKLLEIGGGTGNDVEKIRKQLEILNLEKKKSEFDLKSLRSSMAINKNETNVSLTIQEQAIKTIEENLEKADVRAPRKGVITYLNTEIGGNISEGEILVKLADLGSYVVTGSISDSYSDMLYLDMPAYIEVNDQKFPGKISSINPEIKDNQISFRVRLDNSFDKIFKPKMKVEIHLIAKEEKKAIRVANGTSFIGPKELEVFVLQDDNYAVKRSVKIGMANKDYVQIISGVKPGESVITAGLEKFENIKKIKIID</sequence>
<dbReference type="Gene3D" id="2.40.30.170">
    <property type="match status" value="1"/>
</dbReference>
<comment type="similarity">
    <text evidence="1">Belongs to the membrane fusion protein (MFP) (TC 8.A.1) family.</text>
</comment>
<dbReference type="Gene3D" id="2.40.50.100">
    <property type="match status" value="1"/>
</dbReference>
<dbReference type="Gene3D" id="2.40.420.20">
    <property type="match status" value="1"/>
</dbReference>
<organism evidence="5 6">
    <name type="scientific">Aquimarina gracilis</name>
    <dbReference type="NCBI Taxonomy" id="874422"/>
    <lineage>
        <taxon>Bacteria</taxon>
        <taxon>Pseudomonadati</taxon>
        <taxon>Bacteroidota</taxon>
        <taxon>Flavobacteriia</taxon>
        <taxon>Flavobacteriales</taxon>
        <taxon>Flavobacteriaceae</taxon>
        <taxon>Aquimarina</taxon>
    </lineage>
</organism>
<reference evidence="5 6" key="1">
    <citation type="journal article" date="2013" name="Int. J. Syst. Evol. Microbiol.">
        <title>Aquimarina gracilis sp. nov., isolated from the gut microflora of a mussel, Mytilus coruscus, and emended description of Aquimarina spongiae.</title>
        <authorList>
            <person name="Park S.C."/>
            <person name="Choe H.N."/>
            <person name="Baik K.S."/>
            <person name="Seong C.N."/>
        </authorList>
    </citation>
    <scope>NUCLEOTIDE SEQUENCE [LARGE SCALE GENOMIC DNA]</scope>
    <source>
        <strain evidence="5 6">PSC32</strain>
    </source>
</reference>
<feature type="coiled-coil region" evidence="2">
    <location>
        <begin position="177"/>
        <end position="236"/>
    </location>
</feature>
<evidence type="ECO:0000313" key="6">
    <source>
        <dbReference type="Proteomes" id="UP001327027"/>
    </source>
</evidence>
<dbReference type="Pfam" id="PF25967">
    <property type="entry name" value="RND-MFP_C"/>
    <property type="match status" value="1"/>
</dbReference>
<feature type="domain" description="Multidrug resistance protein MdtA-like C-terminal permuted SH3" evidence="4">
    <location>
        <begin position="363"/>
        <end position="405"/>
    </location>
</feature>
<evidence type="ECO:0000259" key="4">
    <source>
        <dbReference type="Pfam" id="PF25967"/>
    </source>
</evidence>
<protein>
    <submittedName>
        <fullName evidence="5">Efflux RND transporter periplasmic adaptor subunit</fullName>
    </submittedName>
</protein>
<evidence type="ECO:0000256" key="2">
    <source>
        <dbReference type="SAM" id="Coils"/>
    </source>
</evidence>
<dbReference type="NCBIfam" id="TIGR01730">
    <property type="entry name" value="RND_mfp"/>
    <property type="match status" value="1"/>
</dbReference>
<keyword evidence="2" id="KW-0175">Coiled coil</keyword>
<evidence type="ECO:0000256" key="1">
    <source>
        <dbReference type="ARBA" id="ARBA00009477"/>
    </source>
</evidence>
<dbReference type="InterPro" id="IPR058627">
    <property type="entry name" value="MdtA-like_C"/>
</dbReference>
<dbReference type="EMBL" id="JAYKLX010000004">
    <property type="protein sequence ID" value="MEB3345646.1"/>
    <property type="molecule type" value="Genomic_DNA"/>
</dbReference>
<evidence type="ECO:0000313" key="5">
    <source>
        <dbReference type="EMBL" id="MEB3345646.1"/>
    </source>
</evidence>
<dbReference type="InterPro" id="IPR006143">
    <property type="entry name" value="RND_pump_MFP"/>
</dbReference>
<dbReference type="PANTHER" id="PTHR30469">
    <property type="entry name" value="MULTIDRUG RESISTANCE PROTEIN MDTA"/>
    <property type="match status" value="1"/>
</dbReference>
<feature type="transmembrane region" description="Helical" evidence="3">
    <location>
        <begin position="21"/>
        <end position="40"/>
    </location>
</feature>